<dbReference type="Proteomes" id="UP000276133">
    <property type="component" value="Unassembled WGS sequence"/>
</dbReference>
<sequence>MYNHFTAKIQLYSRKSNDVQRNKQLVGRYVLSELALNTEINNNQNIRNLNKSTAPASASNSIVNGLVIAK</sequence>
<proteinExistence type="predicted"/>
<protein>
    <submittedName>
        <fullName evidence="1">Uncharacterized protein</fullName>
    </submittedName>
</protein>
<keyword evidence="2" id="KW-1185">Reference proteome</keyword>
<organism evidence="1 2">
    <name type="scientific">Brachionus plicatilis</name>
    <name type="common">Marine rotifer</name>
    <name type="synonym">Brachionus muelleri</name>
    <dbReference type="NCBI Taxonomy" id="10195"/>
    <lineage>
        <taxon>Eukaryota</taxon>
        <taxon>Metazoa</taxon>
        <taxon>Spiralia</taxon>
        <taxon>Gnathifera</taxon>
        <taxon>Rotifera</taxon>
        <taxon>Eurotatoria</taxon>
        <taxon>Monogononta</taxon>
        <taxon>Pseudotrocha</taxon>
        <taxon>Ploima</taxon>
        <taxon>Brachionidae</taxon>
        <taxon>Brachionus</taxon>
    </lineage>
</organism>
<accession>A0A3M7Q1C7</accession>
<comment type="caution">
    <text evidence="1">The sequence shown here is derived from an EMBL/GenBank/DDBJ whole genome shotgun (WGS) entry which is preliminary data.</text>
</comment>
<evidence type="ECO:0000313" key="1">
    <source>
        <dbReference type="EMBL" id="RNA04825.1"/>
    </source>
</evidence>
<dbReference type="AlphaFoldDB" id="A0A3M7Q1C7"/>
<dbReference type="EMBL" id="REGN01007950">
    <property type="protein sequence ID" value="RNA04825.1"/>
    <property type="molecule type" value="Genomic_DNA"/>
</dbReference>
<reference evidence="1 2" key="1">
    <citation type="journal article" date="2018" name="Sci. Rep.">
        <title>Genomic signatures of local adaptation to the degree of environmental predictability in rotifers.</title>
        <authorList>
            <person name="Franch-Gras L."/>
            <person name="Hahn C."/>
            <person name="Garcia-Roger E.M."/>
            <person name="Carmona M.J."/>
            <person name="Serra M."/>
            <person name="Gomez A."/>
        </authorList>
    </citation>
    <scope>NUCLEOTIDE SEQUENCE [LARGE SCALE GENOMIC DNA]</scope>
    <source>
        <strain evidence="1">HYR1</strain>
    </source>
</reference>
<name>A0A3M7Q1C7_BRAPC</name>
<evidence type="ECO:0000313" key="2">
    <source>
        <dbReference type="Proteomes" id="UP000276133"/>
    </source>
</evidence>
<gene>
    <name evidence="1" type="ORF">BpHYR1_008867</name>
</gene>